<keyword evidence="9 21" id="KW-0472">Membrane</keyword>
<keyword evidence="12" id="KW-0449">Lipoprotein</keyword>
<keyword evidence="10" id="KW-0564">Palmitate</keyword>
<comment type="pathway">
    <text evidence="13">Lipid metabolism; leukotriene C4 biosynthesis.</text>
</comment>
<comment type="catalytic activity">
    <reaction evidence="17">
        <text>15-deoxy-Delta(12,14)-prostaglandin J2 + glutathione = 15-deoxy-Delta(12,14)-prostaglandin J2-S-(R)-glutathione</text>
        <dbReference type="Rhea" id="RHEA:75963"/>
        <dbReference type="ChEBI" id="CHEBI:57925"/>
        <dbReference type="ChEBI" id="CHEBI:85236"/>
        <dbReference type="ChEBI" id="CHEBI:194498"/>
    </reaction>
    <physiologicalReaction direction="left-to-right" evidence="17">
        <dbReference type="Rhea" id="RHEA:75964"/>
    </physiologicalReaction>
</comment>
<dbReference type="AlphaFoldDB" id="A0A9R1WCI3"/>
<evidence type="ECO:0000256" key="17">
    <source>
        <dbReference type="ARBA" id="ARBA00051411"/>
    </source>
</evidence>
<evidence type="ECO:0000256" key="12">
    <source>
        <dbReference type="ARBA" id="ARBA00023288"/>
    </source>
</evidence>
<comment type="catalytic activity">
    <reaction evidence="16">
        <text>leukotriene C4 = leukotriene A4 + glutathione</text>
        <dbReference type="Rhea" id="RHEA:17617"/>
        <dbReference type="ChEBI" id="CHEBI:57463"/>
        <dbReference type="ChEBI" id="CHEBI:57925"/>
        <dbReference type="ChEBI" id="CHEBI:57973"/>
        <dbReference type="EC" id="4.4.1.20"/>
    </reaction>
    <physiologicalReaction direction="right-to-left" evidence="16">
        <dbReference type="Rhea" id="RHEA:17619"/>
    </physiologicalReaction>
</comment>
<evidence type="ECO:0000256" key="10">
    <source>
        <dbReference type="ARBA" id="ARBA00023139"/>
    </source>
</evidence>
<dbReference type="GO" id="GO:0005635">
    <property type="term" value="C:nuclear envelope"/>
    <property type="evidence" value="ECO:0000318"/>
    <property type="project" value="GO_Central"/>
</dbReference>
<evidence type="ECO:0000313" key="23">
    <source>
        <dbReference type="Proteomes" id="UP000235145"/>
    </source>
</evidence>
<dbReference type="FunFam" id="1.20.120.550:FF:000004">
    <property type="entry name" value="Microsomal glutathione S-transferase 3"/>
    <property type="match status" value="1"/>
</dbReference>
<evidence type="ECO:0000256" key="7">
    <source>
        <dbReference type="ARBA" id="ARBA00023098"/>
    </source>
</evidence>
<dbReference type="PANTHER" id="PTHR10250:SF22">
    <property type="entry name" value="MICROSOMAL GLUTATHIONE S-TRANSFERASE"/>
    <property type="match status" value="1"/>
</dbReference>
<evidence type="ECO:0000256" key="13">
    <source>
        <dbReference type="ARBA" id="ARBA00037884"/>
    </source>
</evidence>
<proteinExistence type="predicted"/>
<evidence type="ECO:0000256" key="14">
    <source>
        <dbReference type="ARBA" id="ARBA00037916"/>
    </source>
</evidence>
<dbReference type="GO" id="GO:0006691">
    <property type="term" value="P:leukotriene metabolic process"/>
    <property type="evidence" value="ECO:0007669"/>
    <property type="project" value="UniProtKB-ARBA"/>
</dbReference>
<dbReference type="GO" id="GO:0004602">
    <property type="term" value="F:glutathione peroxidase activity"/>
    <property type="evidence" value="ECO:0000318"/>
    <property type="project" value="GO_Central"/>
</dbReference>
<keyword evidence="6" id="KW-0560">Oxidoreductase</keyword>
<dbReference type="GO" id="GO:0004464">
    <property type="term" value="F:leukotriene-C4 synthase activity"/>
    <property type="evidence" value="ECO:0007669"/>
    <property type="project" value="UniProtKB-EC"/>
</dbReference>
<dbReference type="SUPFAM" id="SSF161084">
    <property type="entry name" value="MAPEG domain-like"/>
    <property type="match status" value="1"/>
</dbReference>
<evidence type="ECO:0000256" key="21">
    <source>
        <dbReference type="SAM" id="Phobius"/>
    </source>
</evidence>
<feature type="transmembrane region" description="Helical" evidence="21">
    <location>
        <begin position="74"/>
        <end position="101"/>
    </location>
</feature>
<evidence type="ECO:0000256" key="6">
    <source>
        <dbReference type="ARBA" id="ARBA00023002"/>
    </source>
</evidence>
<dbReference type="EMBL" id="NBSK02000002">
    <property type="protein sequence ID" value="KAJ0222650.1"/>
    <property type="molecule type" value="Genomic_DNA"/>
</dbReference>
<name>A0A9R1WCI3_LACSA</name>
<dbReference type="Proteomes" id="UP000235145">
    <property type="component" value="Unassembled WGS sequence"/>
</dbReference>
<dbReference type="EC" id="4.4.1.20" evidence="15"/>
<feature type="transmembrane region" description="Helical" evidence="21">
    <location>
        <begin position="12"/>
        <end position="31"/>
    </location>
</feature>
<evidence type="ECO:0000256" key="16">
    <source>
        <dbReference type="ARBA" id="ARBA00049298"/>
    </source>
</evidence>
<dbReference type="Pfam" id="PF01124">
    <property type="entry name" value="MAPEG"/>
    <property type="match status" value="1"/>
</dbReference>
<evidence type="ECO:0000256" key="19">
    <source>
        <dbReference type="ARBA" id="ARBA00075145"/>
    </source>
</evidence>
<evidence type="ECO:0000256" key="8">
    <source>
        <dbReference type="ARBA" id="ARBA00023128"/>
    </source>
</evidence>
<evidence type="ECO:0000256" key="5">
    <source>
        <dbReference type="ARBA" id="ARBA00022989"/>
    </source>
</evidence>
<keyword evidence="7" id="KW-0443">Lipid metabolism</keyword>
<dbReference type="InterPro" id="IPR023352">
    <property type="entry name" value="MAPEG-like_dom_sf"/>
</dbReference>
<comment type="caution">
    <text evidence="22">The sequence shown here is derived from an EMBL/GenBank/DDBJ whole genome shotgun (WGS) entry which is preliminary data.</text>
</comment>
<keyword evidence="4" id="KW-1000">Mitochondrion outer membrane</keyword>
<evidence type="ECO:0000256" key="3">
    <source>
        <dbReference type="ARBA" id="ARBA00022692"/>
    </source>
</evidence>
<keyword evidence="2" id="KW-0808">Transferase</keyword>
<accession>A0A9R1WCI3</accession>
<sequence length="146" mass="16411">MAGKVEVLPKEYGYIVFTIIAYGFVNLYMQIQVGKARKKYKVWYPTLYATEADTKDYKIFNCIQRGHQNSLESLPIFFVFMVLGGIQHPLICSALGLVYSVSRFFYFTGYSSGNPKGRIPIGKYNSVALVGLLLANISFGVNLIRA</sequence>
<keyword evidence="5 21" id="KW-1133">Transmembrane helix</keyword>
<evidence type="ECO:0000256" key="4">
    <source>
        <dbReference type="ARBA" id="ARBA00022787"/>
    </source>
</evidence>
<dbReference type="Gene3D" id="1.20.120.550">
    <property type="entry name" value="Membrane associated eicosanoid/glutathione metabolism-like domain"/>
    <property type="match status" value="1"/>
</dbReference>
<evidence type="ECO:0000256" key="15">
    <source>
        <dbReference type="ARBA" id="ARBA00039056"/>
    </source>
</evidence>
<evidence type="ECO:0000256" key="20">
    <source>
        <dbReference type="ARBA" id="ARBA00076908"/>
    </source>
</evidence>
<dbReference type="GO" id="GO:0006629">
    <property type="term" value="P:lipid metabolic process"/>
    <property type="evidence" value="ECO:0007669"/>
    <property type="project" value="UniProtKB-KW"/>
</dbReference>
<evidence type="ECO:0000256" key="11">
    <source>
        <dbReference type="ARBA" id="ARBA00023239"/>
    </source>
</evidence>
<keyword evidence="3 21" id="KW-0812">Transmembrane</keyword>
<reference evidence="22 23" key="1">
    <citation type="journal article" date="2017" name="Nat. Commun.">
        <title>Genome assembly with in vitro proximity ligation data and whole-genome triplication in lettuce.</title>
        <authorList>
            <person name="Reyes-Chin-Wo S."/>
            <person name="Wang Z."/>
            <person name="Yang X."/>
            <person name="Kozik A."/>
            <person name="Arikit S."/>
            <person name="Song C."/>
            <person name="Xia L."/>
            <person name="Froenicke L."/>
            <person name="Lavelle D.O."/>
            <person name="Truco M.J."/>
            <person name="Xia R."/>
            <person name="Zhu S."/>
            <person name="Xu C."/>
            <person name="Xu H."/>
            <person name="Xu X."/>
            <person name="Cox K."/>
            <person name="Korf I."/>
            <person name="Meyers B.C."/>
            <person name="Michelmore R.W."/>
        </authorList>
    </citation>
    <scope>NUCLEOTIDE SEQUENCE [LARGE SCALE GENOMIC DNA]</scope>
    <source>
        <strain evidence="23">cv. Salinas</strain>
        <tissue evidence="22">Seedlings</tissue>
    </source>
</reference>
<dbReference type="InterPro" id="IPR050997">
    <property type="entry name" value="MAPEG"/>
</dbReference>
<evidence type="ECO:0000313" key="22">
    <source>
        <dbReference type="EMBL" id="KAJ0222650.1"/>
    </source>
</evidence>
<dbReference type="GO" id="GO:0005741">
    <property type="term" value="C:mitochondrial outer membrane"/>
    <property type="evidence" value="ECO:0007669"/>
    <property type="project" value="UniProtKB-SubCell"/>
</dbReference>
<dbReference type="GO" id="GO:0004364">
    <property type="term" value="F:glutathione transferase activity"/>
    <property type="evidence" value="ECO:0000318"/>
    <property type="project" value="GO_Central"/>
</dbReference>
<protein>
    <recommendedName>
        <fullName evidence="18">Glutathione S-transferase 3, mitochondrial</fullName>
        <ecNumber evidence="15">4.4.1.20</ecNumber>
    </recommendedName>
    <alternativeName>
        <fullName evidence="19">Glutathione peroxidase MGST3</fullName>
    </alternativeName>
    <alternativeName>
        <fullName evidence="20">LTC4 synthase MGST3</fullName>
    </alternativeName>
</protein>
<gene>
    <name evidence="22" type="ORF">LSAT_V11C200076180</name>
</gene>
<keyword evidence="23" id="KW-1185">Reference proteome</keyword>
<keyword evidence="11" id="KW-0456">Lyase</keyword>
<organism evidence="22 23">
    <name type="scientific">Lactuca sativa</name>
    <name type="common">Garden lettuce</name>
    <dbReference type="NCBI Taxonomy" id="4236"/>
    <lineage>
        <taxon>Eukaryota</taxon>
        <taxon>Viridiplantae</taxon>
        <taxon>Streptophyta</taxon>
        <taxon>Embryophyta</taxon>
        <taxon>Tracheophyta</taxon>
        <taxon>Spermatophyta</taxon>
        <taxon>Magnoliopsida</taxon>
        <taxon>eudicotyledons</taxon>
        <taxon>Gunneridae</taxon>
        <taxon>Pentapetalae</taxon>
        <taxon>asterids</taxon>
        <taxon>campanulids</taxon>
        <taxon>Asterales</taxon>
        <taxon>Asteraceae</taxon>
        <taxon>Cichorioideae</taxon>
        <taxon>Cichorieae</taxon>
        <taxon>Lactucinae</taxon>
        <taxon>Lactuca</taxon>
    </lineage>
</organism>
<dbReference type="OrthoDB" id="410651at2759"/>
<comment type="pathway">
    <text evidence="14">Lipid metabolism; arachidonate metabolism.</text>
</comment>
<evidence type="ECO:0000256" key="9">
    <source>
        <dbReference type="ARBA" id="ARBA00023136"/>
    </source>
</evidence>
<evidence type="ECO:0000256" key="2">
    <source>
        <dbReference type="ARBA" id="ARBA00022679"/>
    </source>
</evidence>
<feature type="transmembrane region" description="Helical" evidence="21">
    <location>
        <begin position="121"/>
        <end position="144"/>
    </location>
</feature>
<dbReference type="InterPro" id="IPR001129">
    <property type="entry name" value="Membr-assoc_MAPEG"/>
</dbReference>
<evidence type="ECO:0000256" key="18">
    <source>
        <dbReference type="ARBA" id="ARBA00069748"/>
    </source>
</evidence>
<comment type="subcellular location">
    <subcellularLocation>
        <location evidence="1">Mitochondrion outer membrane</location>
        <topology evidence="1">Multi-pass membrane protein</topology>
    </subcellularLocation>
</comment>
<keyword evidence="8" id="KW-0496">Mitochondrion</keyword>
<dbReference type="PANTHER" id="PTHR10250">
    <property type="entry name" value="MICROSOMAL GLUTATHIONE S-TRANSFERASE"/>
    <property type="match status" value="1"/>
</dbReference>
<dbReference type="GO" id="GO:0005783">
    <property type="term" value="C:endoplasmic reticulum"/>
    <property type="evidence" value="ECO:0000318"/>
    <property type="project" value="GO_Central"/>
</dbReference>
<dbReference type="Gramene" id="rna-gnl|WGS:NBSK|LSAT_2X72121_mrna">
    <property type="protein sequence ID" value="cds-PLY82765.1"/>
    <property type="gene ID" value="gene-LSAT_2X72121"/>
</dbReference>
<evidence type="ECO:0000256" key="1">
    <source>
        <dbReference type="ARBA" id="ARBA00004374"/>
    </source>
</evidence>